<dbReference type="EMBL" id="LUAW01000035">
    <property type="protein sequence ID" value="KYQ71016.1"/>
    <property type="molecule type" value="Genomic_DNA"/>
</dbReference>
<name>A0A151XYZ1_9GAMM</name>
<dbReference type="STRING" id="1806892.AZH43_16245"/>
<evidence type="ECO:0000313" key="2">
    <source>
        <dbReference type="Proteomes" id="UP000076276"/>
    </source>
</evidence>
<dbReference type="AlphaFoldDB" id="A0A151XYZ1"/>
<reference evidence="1 2" key="1">
    <citation type="submission" date="2016-03" db="EMBL/GenBank/DDBJ databases">
        <title>Acinetobacter genomospecies 28 strain ANC 4149.</title>
        <authorList>
            <person name="Radolfova-Krizova L."/>
            <person name="Nemec A."/>
        </authorList>
    </citation>
    <scope>NUCLEOTIDE SEQUENCE [LARGE SCALE GENOMIC DNA]</scope>
    <source>
        <strain evidence="1 2">ANC 4149</strain>
    </source>
</reference>
<protein>
    <submittedName>
        <fullName evidence="1">Uncharacterized protein</fullName>
    </submittedName>
</protein>
<dbReference type="OrthoDB" id="6660515at2"/>
<dbReference type="Proteomes" id="UP000076276">
    <property type="component" value="Unassembled WGS sequence"/>
</dbReference>
<sequence>MMGHQRDIMAALGIDIWIPKGAACQPHQPEIWRDRAAHEPISEIILPQAPAVFEAAVPENRSAEPAIAAQDVLADYIGVAAEPKADVNPVPVQELHVPALEISAFSIEAICLPQCVLIMDATAVTADQQLLWRNIQRAVSAEFFNLQWPFAWQNMQDGRGAGSYVQGFLDAVAVNKNILCLGDIPHLQSSQSIQLASLQEMLDQPLLKKRLWQFMQNKIKE</sequence>
<dbReference type="RefSeq" id="WP_067670861.1">
    <property type="nucleotide sequence ID" value="NZ_CBCSIK010000007.1"/>
</dbReference>
<gene>
    <name evidence="1" type="ORF">AZH43_16245</name>
</gene>
<keyword evidence="2" id="KW-1185">Reference proteome</keyword>
<proteinExistence type="predicted"/>
<organism evidence="1 2">
    <name type="scientific">Acinetobacter pragensis</name>
    <dbReference type="NCBI Taxonomy" id="1806892"/>
    <lineage>
        <taxon>Bacteria</taxon>
        <taxon>Pseudomonadati</taxon>
        <taxon>Pseudomonadota</taxon>
        <taxon>Gammaproteobacteria</taxon>
        <taxon>Moraxellales</taxon>
        <taxon>Moraxellaceae</taxon>
        <taxon>Acinetobacter</taxon>
    </lineage>
</organism>
<comment type="caution">
    <text evidence="1">The sequence shown here is derived from an EMBL/GenBank/DDBJ whole genome shotgun (WGS) entry which is preliminary data.</text>
</comment>
<accession>A0A151XYZ1</accession>
<evidence type="ECO:0000313" key="1">
    <source>
        <dbReference type="EMBL" id="KYQ71016.1"/>
    </source>
</evidence>